<keyword evidence="3" id="KW-0645">Protease</keyword>
<dbReference type="STRING" id="765915.A0A1Y2HCW2"/>
<evidence type="ECO:0000313" key="8">
    <source>
        <dbReference type="EMBL" id="ORZ32409.1"/>
    </source>
</evidence>
<evidence type="ECO:0000256" key="1">
    <source>
        <dbReference type="ARBA" id="ARBA00009431"/>
    </source>
</evidence>
<dbReference type="PANTHER" id="PTHR11802">
    <property type="entry name" value="SERINE PROTEASE FAMILY S10 SERINE CARBOXYPEPTIDASE"/>
    <property type="match status" value="1"/>
</dbReference>
<evidence type="ECO:0000256" key="4">
    <source>
        <dbReference type="ARBA" id="ARBA00022729"/>
    </source>
</evidence>
<dbReference type="Gene3D" id="3.40.50.1820">
    <property type="entry name" value="alpha/beta hydrolase"/>
    <property type="match status" value="1"/>
</dbReference>
<proteinExistence type="inferred from homology"/>
<keyword evidence="4" id="KW-0732">Signal</keyword>
<dbReference type="InterPro" id="IPR001563">
    <property type="entry name" value="Peptidase_S10"/>
</dbReference>
<keyword evidence="2" id="KW-0121">Carboxypeptidase</keyword>
<evidence type="ECO:0000313" key="9">
    <source>
        <dbReference type="Proteomes" id="UP000193411"/>
    </source>
</evidence>
<dbReference type="PANTHER" id="PTHR11802:SF3">
    <property type="entry name" value="RETINOID-INDUCIBLE SERINE CARBOXYPEPTIDASE"/>
    <property type="match status" value="1"/>
</dbReference>
<evidence type="ECO:0000256" key="2">
    <source>
        <dbReference type="ARBA" id="ARBA00022645"/>
    </source>
</evidence>
<protein>
    <submittedName>
        <fullName evidence="8">Alpha/Beta hydrolase protein</fullName>
    </submittedName>
</protein>
<evidence type="ECO:0000256" key="6">
    <source>
        <dbReference type="ARBA" id="ARBA00023180"/>
    </source>
</evidence>
<comment type="similarity">
    <text evidence="1">Belongs to the peptidase S10 family.</text>
</comment>
<keyword evidence="9" id="KW-1185">Reference proteome</keyword>
<dbReference type="Proteomes" id="UP000193411">
    <property type="component" value="Unassembled WGS sequence"/>
</dbReference>
<evidence type="ECO:0000256" key="3">
    <source>
        <dbReference type="ARBA" id="ARBA00022670"/>
    </source>
</evidence>
<keyword evidence="6" id="KW-0325">Glycoprotein</keyword>
<dbReference type="InterPro" id="IPR029058">
    <property type="entry name" value="AB_hydrolase_fold"/>
</dbReference>
<reference evidence="8 9" key="1">
    <citation type="submission" date="2016-07" db="EMBL/GenBank/DDBJ databases">
        <title>Pervasive Adenine N6-methylation of Active Genes in Fungi.</title>
        <authorList>
            <consortium name="DOE Joint Genome Institute"/>
            <person name="Mondo S.J."/>
            <person name="Dannebaum R.O."/>
            <person name="Kuo R.C."/>
            <person name="Labutti K."/>
            <person name="Haridas S."/>
            <person name="Kuo A."/>
            <person name="Salamov A."/>
            <person name="Ahrendt S.R."/>
            <person name="Lipzen A."/>
            <person name="Sullivan W."/>
            <person name="Andreopoulos W.B."/>
            <person name="Clum A."/>
            <person name="Lindquist E."/>
            <person name="Daum C."/>
            <person name="Ramamoorthy G.K."/>
            <person name="Gryganskyi A."/>
            <person name="Culley D."/>
            <person name="Magnuson J.K."/>
            <person name="James T.Y."/>
            <person name="O'Malley M.A."/>
            <person name="Stajich J.E."/>
            <person name="Spatafora J.W."/>
            <person name="Visel A."/>
            <person name="Grigoriev I.V."/>
        </authorList>
    </citation>
    <scope>NUCLEOTIDE SEQUENCE [LARGE SCALE GENOMIC DNA]</scope>
    <source>
        <strain evidence="8 9">PL171</strain>
    </source>
</reference>
<name>A0A1Y2HCW2_9FUNG</name>
<dbReference type="SUPFAM" id="SSF53474">
    <property type="entry name" value="alpha/beta-Hydrolases"/>
    <property type="match status" value="1"/>
</dbReference>
<dbReference type="GO" id="GO:0004185">
    <property type="term" value="F:serine-type carboxypeptidase activity"/>
    <property type="evidence" value="ECO:0007669"/>
    <property type="project" value="InterPro"/>
</dbReference>
<dbReference type="EMBL" id="MCFL01000047">
    <property type="protein sequence ID" value="ORZ32409.1"/>
    <property type="molecule type" value="Genomic_DNA"/>
</dbReference>
<dbReference type="AlphaFoldDB" id="A0A1Y2HCW2"/>
<feature type="compositionally biased region" description="Basic residues" evidence="7">
    <location>
        <begin position="133"/>
        <end position="145"/>
    </location>
</feature>
<evidence type="ECO:0000256" key="5">
    <source>
        <dbReference type="ARBA" id="ARBA00022801"/>
    </source>
</evidence>
<gene>
    <name evidence="8" type="ORF">BCR44DRAFT_1440425</name>
</gene>
<organism evidence="8 9">
    <name type="scientific">Catenaria anguillulae PL171</name>
    <dbReference type="NCBI Taxonomy" id="765915"/>
    <lineage>
        <taxon>Eukaryota</taxon>
        <taxon>Fungi</taxon>
        <taxon>Fungi incertae sedis</taxon>
        <taxon>Blastocladiomycota</taxon>
        <taxon>Blastocladiomycetes</taxon>
        <taxon>Blastocladiales</taxon>
        <taxon>Catenariaceae</taxon>
        <taxon>Catenaria</taxon>
    </lineage>
</organism>
<dbReference type="OrthoDB" id="443318at2759"/>
<evidence type="ECO:0000256" key="7">
    <source>
        <dbReference type="SAM" id="MobiDB-lite"/>
    </source>
</evidence>
<accession>A0A1Y2HCW2</accession>
<dbReference type="PRINTS" id="PR00724">
    <property type="entry name" value="CRBOXYPTASEC"/>
</dbReference>
<comment type="caution">
    <text evidence="8">The sequence shown here is derived from an EMBL/GenBank/DDBJ whole genome shotgun (WGS) entry which is preliminary data.</text>
</comment>
<sequence length="587" mass="63664">MPWQSLPSAAAISIENGTTALPAPLLTRFGCSTTPFTPTMTTPSVDANAVRGHARRSTRVLSLLTALVAALLVQLADASPTFQSSPPGAVAATADLTFANQQPSAGNSIDWLSTPPPAKARIHAVKPTTAFKAKPKAKPQPKTKPKYTPPQSPPLVPLRDLLVASLSPATKRPLPATSNRWPFPQFGSGSGPIVRNPNAPTYTSRAAYHFFMYFERTSAPTDDLIVWLNGGPGASSLFGLFVENGPFQFNLKTGTIQHNPAGWHTAANILFVENPAGVGFSSVMSDAGYPRSIDDVGEHVWQVGERKGAVGPFKWWIIGESFGGMYVPHIASHIQPIHLAGVAVGNGAFFAPVDIPVNWVDYFALKGLLIHPQLSADLKSFRTRCSSELADPVKFKNRNLPNCLALTQRFTNTSYIYELTRGKHCLSTFYDVRVTGCAQGDPTDPYNALTAQYLNRADVQVALHAVASPTWHRLYWNGDTPSYTLLPQLAARNVPVLIYNGDADIICNHAGNELMLSQLVWRGAVGFGRPLKRYVPKGWWSSVGGHVSARGIGYVRVNEAGHMVPFNKPWESLAMVRDFLAGRLVAR</sequence>
<keyword evidence="5 8" id="KW-0378">Hydrolase</keyword>
<dbReference type="Pfam" id="PF00450">
    <property type="entry name" value="Peptidase_S10"/>
    <property type="match status" value="1"/>
</dbReference>
<feature type="region of interest" description="Disordered" evidence="7">
    <location>
        <begin position="129"/>
        <end position="155"/>
    </location>
</feature>
<dbReference type="GO" id="GO:0006508">
    <property type="term" value="P:proteolysis"/>
    <property type="evidence" value="ECO:0007669"/>
    <property type="project" value="UniProtKB-KW"/>
</dbReference>